<evidence type="ECO:0000313" key="1">
    <source>
        <dbReference type="EMBL" id="CAA9289222.1"/>
    </source>
</evidence>
<proteinExistence type="predicted"/>
<reference evidence="1" key="1">
    <citation type="submission" date="2020-02" db="EMBL/GenBank/DDBJ databases">
        <authorList>
            <person name="Meier V. D."/>
        </authorList>
    </citation>
    <scope>NUCLEOTIDE SEQUENCE</scope>
    <source>
        <strain evidence="1">AVDCRST_MAG61</strain>
    </source>
</reference>
<protein>
    <submittedName>
        <fullName evidence="1">ABC transporter, substrate-binding protein (Cluster 1, maltose/g3p/polyamine/iron)</fullName>
    </submittedName>
</protein>
<dbReference type="SUPFAM" id="SSF53850">
    <property type="entry name" value="Periplasmic binding protein-like II"/>
    <property type="match status" value="1"/>
</dbReference>
<name>A0A6J4JWK2_9ACTN</name>
<accession>A0A6J4JWK2</accession>
<dbReference type="Gene3D" id="3.40.190.10">
    <property type="entry name" value="Periplasmic binding protein-like II"/>
    <property type="match status" value="1"/>
</dbReference>
<sequence length="94" mass="9678">MLEKAGVQPPQSMDALIAVARAVQTKDLGGFFAGNDGGVGVLGNQLIWAAGQEQINQEKTGIGFDSQAMYHGLAQFRDLSQDGLLASASSLAAG</sequence>
<gene>
    <name evidence="1" type="ORF">AVDCRST_MAG61-43</name>
</gene>
<dbReference type="EMBL" id="CADCTT010000005">
    <property type="protein sequence ID" value="CAA9289222.1"/>
    <property type="molecule type" value="Genomic_DNA"/>
</dbReference>
<dbReference type="AlphaFoldDB" id="A0A6J4JWK2"/>
<organism evidence="1">
    <name type="scientific">uncultured Friedmanniella sp</name>
    <dbReference type="NCBI Taxonomy" id="335381"/>
    <lineage>
        <taxon>Bacteria</taxon>
        <taxon>Bacillati</taxon>
        <taxon>Actinomycetota</taxon>
        <taxon>Actinomycetes</taxon>
        <taxon>Propionibacteriales</taxon>
        <taxon>Nocardioidaceae</taxon>
        <taxon>Friedmanniella</taxon>
        <taxon>environmental samples</taxon>
    </lineage>
</organism>